<accession>A0A9Q0UV17</accession>
<dbReference type="PANTHER" id="PTHR11465:SF23">
    <property type="entry name" value="CATALASE-2"/>
    <property type="match status" value="1"/>
</dbReference>
<reference evidence="13" key="2">
    <citation type="journal article" date="2023" name="Int. J. Mol. Sci.">
        <title>De Novo Assembly and Annotation of 11 Diverse Shrub Willow (Salix) Genomes Reveals Novel Gene Organization in Sex-Linked Regions.</title>
        <authorList>
            <person name="Hyden B."/>
            <person name="Feng K."/>
            <person name="Yates T.B."/>
            <person name="Jawdy S."/>
            <person name="Cereghino C."/>
            <person name="Smart L.B."/>
            <person name="Muchero W."/>
        </authorList>
    </citation>
    <scope>NUCLEOTIDE SEQUENCE [LARGE SCALE GENOMIC DNA]</scope>
    <source>
        <tissue evidence="13">Shoot tip</tissue>
    </source>
</reference>
<evidence type="ECO:0000256" key="9">
    <source>
        <dbReference type="ARBA" id="ARBA00023004"/>
    </source>
</evidence>
<keyword evidence="5" id="KW-0575">Peroxidase</keyword>
<protein>
    <recommendedName>
        <fullName evidence="4">catalase</fullName>
        <ecNumber evidence="4">1.11.1.6</ecNumber>
    </recommendedName>
</protein>
<dbReference type="EC" id="1.11.1.6" evidence="4"/>
<dbReference type="Pfam" id="PF06628">
    <property type="entry name" value="Catalase-rel"/>
    <property type="match status" value="1"/>
</dbReference>
<dbReference type="Pfam" id="PF00199">
    <property type="entry name" value="Catalase"/>
    <property type="match status" value="2"/>
</dbReference>
<dbReference type="SMART" id="SM01060">
    <property type="entry name" value="Catalase"/>
    <property type="match status" value="1"/>
</dbReference>
<comment type="cofactor">
    <cofactor evidence="1">
        <name>heme</name>
        <dbReference type="ChEBI" id="CHEBI:30413"/>
    </cofactor>
</comment>
<sequence>MDGCSKTGGGGLPRTWLPLNLQRDYYKPRQSVFPPFGFHSSLPSLSRASFLMDPYKHRPSSSYNSPFFTTNSGAPVWNNNSSLTVGSRGPILLEDYHLVEKLANFDRERIPERVVHARELPGVQTPVIVRFSTVIHERGSPETLRDPRGFAVKFYTREGNFDLVGNNFPVFFIRDGMKFPDMVHALKPNPKSHIQENWRILDFFSHHPESLHMFSFLLDDIGVPQDYRHMEGSGVNTYTLINRAGKAHYVKFHWKPTCGVKSLLEDEAIKVGGSNHSHATQDLYDSIAAGNYPEWKLFIQIIDPVDEDKFDFDPLDVTKTWPEDILPLMPVGRLVLNRNIDNFFSENEQLAFCPAIIVPGIYYSDDKLLQTRIFSDEEVNYFPSRFDPVRHAEKHPIPSVIHTGKREKCIIEKENNFKQPGERYRSFAPDRKERFIRRLVEALSDSRVTYEIRSIWISYWSQADKSLGQKLASHLSMRPSI</sequence>
<dbReference type="InterPro" id="IPR018028">
    <property type="entry name" value="Catalase"/>
</dbReference>
<dbReference type="PIRSF" id="PIRSF038928">
    <property type="entry name" value="Catalase_clade1-3"/>
    <property type="match status" value="1"/>
</dbReference>
<keyword evidence="10" id="KW-0376">Hydrogen peroxide</keyword>
<dbReference type="InterPro" id="IPR010582">
    <property type="entry name" value="Catalase_immune_responsive"/>
</dbReference>
<comment type="similarity">
    <text evidence="2">Belongs to the catalase family.</text>
</comment>
<dbReference type="GO" id="GO:0046872">
    <property type="term" value="F:metal ion binding"/>
    <property type="evidence" value="ECO:0007669"/>
    <property type="project" value="UniProtKB-KW"/>
</dbReference>
<feature type="domain" description="Catalase core" evidence="12">
    <location>
        <begin position="69"/>
        <end position="390"/>
    </location>
</feature>
<dbReference type="InterPro" id="IPR024711">
    <property type="entry name" value="Catalase_clade1/3"/>
</dbReference>
<dbReference type="OrthoDB" id="6880011at2759"/>
<comment type="caution">
    <text evidence="13">The sequence shown here is derived from an EMBL/GenBank/DDBJ whole genome shotgun (WGS) entry which is preliminary data.</text>
</comment>
<evidence type="ECO:0000256" key="11">
    <source>
        <dbReference type="PIRSR" id="PIRSR038928-1"/>
    </source>
</evidence>
<evidence type="ECO:0000313" key="13">
    <source>
        <dbReference type="EMBL" id="KAJ6736955.1"/>
    </source>
</evidence>
<evidence type="ECO:0000256" key="2">
    <source>
        <dbReference type="ARBA" id="ARBA00005329"/>
    </source>
</evidence>
<organism evidence="13 14">
    <name type="scientific">Salix viminalis</name>
    <name type="common">Common osier</name>
    <name type="synonym">Basket willow</name>
    <dbReference type="NCBI Taxonomy" id="40686"/>
    <lineage>
        <taxon>Eukaryota</taxon>
        <taxon>Viridiplantae</taxon>
        <taxon>Streptophyta</taxon>
        <taxon>Embryophyta</taxon>
        <taxon>Tracheophyta</taxon>
        <taxon>Spermatophyta</taxon>
        <taxon>Magnoliopsida</taxon>
        <taxon>eudicotyledons</taxon>
        <taxon>Gunneridae</taxon>
        <taxon>Pentapetalae</taxon>
        <taxon>rosids</taxon>
        <taxon>fabids</taxon>
        <taxon>Malpighiales</taxon>
        <taxon>Salicaceae</taxon>
        <taxon>Saliceae</taxon>
        <taxon>Salix</taxon>
    </lineage>
</organism>
<dbReference type="InterPro" id="IPR011614">
    <property type="entry name" value="Catalase_core"/>
</dbReference>
<dbReference type="Gene3D" id="2.40.180.10">
    <property type="entry name" value="Catalase core domain"/>
    <property type="match status" value="2"/>
</dbReference>
<keyword evidence="14" id="KW-1185">Reference proteome</keyword>
<evidence type="ECO:0000256" key="10">
    <source>
        <dbReference type="ARBA" id="ARBA00023324"/>
    </source>
</evidence>
<dbReference type="GO" id="GO:0005886">
    <property type="term" value="C:plasma membrane"/>
    <property type="evidence" value="ECO:0007669"/>
    <property type="project" value="TreeGrafter"/>
</dbReference>
<dbReference type="EMBL" id="JAPFFL010000003">
    <property type="protein sequence ID" value="KAJ6736955.1"/>
    <property type="molecule type" value="Genomic_DNA"/>
</dbReference>
<evidence type="ECO:0000256" key="1">
    <source>
        <dbReference type="ARBA" id="ARBA00001971"/>
    </source>
</evidence>
<dbReference type="GO" id="GO:0004096">
    <property type="term" value="F:catalase activity"/>
    <property type="evidence" value="ECO:0007669"/>
    <property type="project" value="UniProtKB-EC"/>
</dbReference>
<dbReference type="GO" id="GO:0005777">
    <property type="term" value="C:peroxisome"/>
    <property type="evidence" value="ECO:0007669"/>
    <property type="project" value="TreeGrafter"/>
</dbReference>
<evidence type="ECO:0000313" key="14">
    <source>
        <dbReference type="Proteomes" id="UP001151529"/>
    </source>
</evidence>
<evidence type="ECO:0000256" key="4">
    <source>
        <dbReference type="ARBA" id="ARBA00012314"/>
    </source>
</evidence>
<evidence type="ECO:0000256" key="6">
    <source>
        <dbReference type="ARBA" id="ARBA00022617"/>
    </source>
</evidence>
<dbReference type="PRINTS" id="PR00067">
    <property type="entry name" value="CATALASE"/>
</dbReference>
<proteinExistence type="inferred from homology"/>
<gene>
    <name evidence="13" type="ORF">OIU85_019065</name>
</gene>
<dbReference type="GO" id="GO:0042542">
    <property type="term" value="P:response to hydrogen peroxide"/>
    <property type="evidence" value="ECO:0007669"/>
    <property type="project" value="TreeGrafter"/>
</dbReference>
<evidence type="ECO:0000256" key="5">
    <source>
        <dbReference type="ARBA" id="ARBA00022559"/>
    </source>
</evidence>
<evidence type="ECO:0000256" key="7">
    <source>
        <dbReference type="ARBA" id="ARBA00022723"/>
    </source>
</evidence>
<evidence type="ECO:0000256" key="3">
    <source>
        <dbReference type="ARBA" id="ARBA00011881"/>
    </source>
</evidence>
<keyword evidence="6" id="KW-0349">Heme</keyword>
<reference evidence="13" key="1">
    <citation type="submission" date="2022-11" db="EMBL/GenBank/DDBJ databases">
        <authorList>
            <person name="Hyden B.L."/>
            <person name="Feng K."/>
            <person name="Yates T."/>
            <person name="Jawdy S."/>
            <person name="Smart L.B."/>
            <person name="Muchero W."/>
        </authorList>
    </citation>
    <scope>NUCLEOTIDE SEQUENCE</scope>
    <source>
        <tissue evidence="13">Shoot tip</tissue>
    </source>
</reference>
<dbReference type="PANTHER" id="PTHR11465">
    <property type="entry name" value="CATALASE"/>
    <property type="match status" value="1"/>
</dbReference>
<evidence type="ECO:0000256" key="8">
    <source>
        <dbReference type="ARBA" id="ARBA00023002"/>
    </source>
</evidence>
<dbReference type="GO" id="GO:0042744">
    <property type="term" value="P:hydrogen peroxide catabolic process"/>
    <property type="evidence" value="ECO:0007669"/>
    <property type="project" value="UniProtKB-KW"/>
</dbReference>
<name>A0A9Q0UV17_SALVM</name>
<dbReference type="AlphaFoldDB" id="A0A9Q0UV17"/>
<evidence type="ECO:0000259" key="12">
    <source>
        <dbReference type="SMART" id="SM01060"/>
    </source>
</evidence>
<dbReference type="GO" id="GO:0020037">
    <property type="term" value="F:heme binding"/>
    <property type="evidence" value="ECO:0007669"/>
    <property type="project" value="InterPro"/>
</dbReference>
<dbReference type="InterPro" id="IPR020835">
    <property type="entry name" value="Catalase_sf"/>
</dbReference>
<dbReference type="PROSITE" id="PS51402">
    <property type="entry name" value="CATALASE_3"/>
    <property type="match status" value="1"/>
</dbReference>
<keyword evidence="9" id="KW-0408">Iron</keyword>
<dbReference type="CDD" id="cd08154">
    <property type="entry name" value="catalase_clade_1"/>
    <property type="match status" value="1"/>
</dbReference>
<feature type="active site" evidence="11">
    <location>
        <position position="116"/>
    </location>
</feature>
<feature type="active site" evidence="11">
    <location>
        <position position="166"/>
    </location>
</feature>
<keyword evidence="8" id="KW-0560">Oxidoreductase</keyword>
<comment type="subunit">
    <text evidence="3">Homotetramer.</text>
</comment>
<dbReference type="Proteomes" id="UP001151529">
    <property type="component" value="Chromosome 5"/>
</dbReference>
<dbReference type="SUPFAM" id="SSF56634">
    <property type="entry name" value="Heme-dependent catalase-like"/>
    <property type="match status" value="1"/>
</dbReference>
<keyword evidence="7" id="KW-0479">Metal-binding</keyword>